<evidence type="ECO:0000256" key="3">
    <source>
        <dbReference type="ARBA" id="ARBA00022980"/>
    </source>
</evidence>
<evidence type="ECO:0000256" key="1">
    <source>
        <dbReference type="ARBA" id="ARBA00022730"/>
    </source>
</evidence>
<feature type="region of interest" description="Disordered" evidence="6">
    <location>
        <begin position="178"/>
        <end position="218"/>
    </location>
</feature>
<dbReference type="InterPro" id="IPR020930">
    <property type="entry name" value="Ribosomal_uL5_bac-type"/>
</dbReference>
<evidence type="ECO:0000256" key="2">
    <source>
        <dbReference type="ARBA" id="ARBA00022884"/>
    </source>
</evidence>
<feature type="domain" description="Large ribosomal subunit protein bL25 L25" evidence="7">
    <location>
        <begin position="6"/>
        <end position="91"/>
    </location>
</feature>
<dbReference type="Gene3D" id="2.40.240.10">
    <property type="entry name" value="Ribosomal Protein L25, Chain P"/>
    <property type="match status" value="1"/>
</dbReference>
<reference evidence="9 10" key="1">
    <citation type="submission" date="2018-03" db="EMBL/GenBank/DDBJ databases">
        <title>Genomic Encyclopedia of Archaeal and Bacterial Type Strains, Phase II (KMG-II): from individual species to whole genera.</title>
        <authorList>
            <person name="Goeker M."/>
        </authorList>
    </citation>
    <scope>NUCLEOTIDE SEQUENCE [LARGE SCALE GENOMIC DNA]</scope>
    <source>
        <strain evidence="9 10">DSM 45211</strain>
    </source>
</reference>
<dbReference type="PANTHER" id="PTHR33284:SF1">
    <property type="entry name" value="RIBOSOMAL PROTEIN L25_GLN-TRNA SYNTHETASE, ANTI-CODON-BINDING DOMAIN-CONTAINING PROTEIN"/>
    <property type="match status" value="1"/>
</dbReference>
<dbReference type="InterPro" id="IPR011035">
    <property type="entry name" value="Ribosomal_bL25/Gln-tRNA_synth"/>
</dbReference>
<comment type="caution">
    <text evidence="9">The sequence shown here is derived from an EMBL/GenBank/DDBJ whole genome shotgun (WGS) entry which is preliminary data.</text>
</comment>
<dbReference type="Proteomes" id="UP000243528">
    <property type="component" value="Unassembled WGS sequence"/>
</dbReference>
<evidence type="ECO:0000256" key="5">
    <source>
        <dbReference type="HAMAP-Rule" id="MF_01334"/>
    </source>
</evidence>
<feature type="domain" description="Large ribosomal subunit protein bL25 beta" evidence="8">
    <location>
        <begin position="99"/>
        <end position="178"/>
    </location>
</feature>
<keyword evidence="10" id="KW-1185">Reference proteome</keyword>
<dbReference type="Pfam" id="PF14693">
    <property type="entry name" value="Ribosomal_TL5_C"/>
    <property type="match status" value="1"/>
</dbReference>
<dbReference type="AlphaFoldDB" id="A0A2P8E5H2"/>
<dbReference type="SUPFAM" id="SSF50715">
    <property type="entry name" value="Ribosomal protein L25-like"/>
    <property type="match status" value="1"/>
</dbReference>
<dbReference type="PANTHER" id="PTHR33284">
    <property type="entry name" value="RIBOSOMAL PROTEIN L25/GLN-TRNA SYNTHETASE, ANTI-CODON-BINDING DOMAIN-CONTAINING PROTEIN"/>
    <property type="match status" value="1"/>
</dbReference>
<feature type="compositionally biased region" description="Acidic residues" evidence="6">
    <location>
        <begin position="182"/>
        <end position="218"/>
    </location>
</feature>
<dbReference type="InterPro" id="IPR020056">
    <property type="entry name" value="Rbsml_bL25/Gln-tRNA_synth_N"/>
</dbReference>
<comment type="function">
    <text evidence="5">This is one of the proteins that binds to the 5S RNA in the ribosome where it forms part of the central protuberance.</text>
</comment>
<dbReference type="InterPro" id="IPR001021">
    <property type="entry name" value="Ribosomal_bL25_long"/>
</dbReference>
<comment type="subunit">
    <text evidence="5">Part of the 50S ribosomal subunit; part of the 5S rRNA/L5/L18/L25 subcomplex. Contacts the 5S rRNA. Binds to the 5S rRNA independently of L5 and L18.</text>
</comment>
<keyword evidence="4 5" id="KW-0687">Ribonucleoprotein</keyword>
<dbReference type="HAMAP" id="MF_01334">
    <property type="entry name" value="Ribosomal_bL25_CTC"/>
    <property type="match status" value="1"/>
</dbReference>
<accession>A0A2P8E5H2</accession>
<dbReference type="EMBL" id="PYGE01000005">
    <property type="protein sequence ID" value="PSL04712.1"/>
    <property type="molecule type" value="Genomic_DNA"/>
</dbReference>
<protein>
    <recommendedName>
        <fullName evidence="5">Large ribosomal subunit protein bL25</fullName>
    </recommendedName>
    <alternativeName>
        <fullName evidence="5">General stress protein CTC</fullName>
    </alternativeName>
</protein>
<name>A0A2P8E5H2_9ACTN</name>
<gene>
    <name evidence="5" type="primary">rplY</name>
    <name evidence="5" type="synonym">ctc</name>
    <name evidence="9" type="ORF">CLV30_105179</name>
</gene>
<dbReference type="InterPro" id="IPR029751">
    <property type="entry name" value="Ribosomal_L25_dom"/>
</dbReference>
<evidence type="ECO:0000259" key="8">
    <source>
        <dbReference type="Pfam" id="PF14693"/>
    </source>
</evidence>
<evidence type="ECO:0000256" key="6">
    <source>
        <dbReference type="SAM" id="MobiDB-lite"/>
    </source>
</evidence>
<dbReference type="Gene3D" id="2.170.120.20">
    <property type="entry name" value="Ribosomal protein L25, beta domain"/>
    <property type="match status" value="1"/>
</dbReference>
<dbReference type="GO" id="GO:0006412">
    <property type="term" value="P:translation"/>
    <property type="evidence" value="ECO:0007669"/>
    <property type="project" value="UniProtKB-UniRule"/>
</dbReference>
<evidence type="ECO:0000313" key="9">
    <source>
        <dbReference type="EMBL" id="PSL04712.1"/>
    </source>
</evidence>
<evidence type="ECO:0000256" key="4">
    <source>
        <dbReference type="ARBA" id="ARBA00023274"/>
    </source>
</evidence>
<dbReference type="NCBIfam" id="NF004131">
    <property type="entry name" value="PRK05618.2-1"/>
    <property type="match status" value="1"/>
</dbReference>
<dbReference type="GO" id="GO:0022625">
    <property type="term" value="C:cytosolic large ribosomal subunit"/>
    <property type="evidence" value="ECO:0007669"/>
    <property type="project" value="TreeGrafter"/>
</dbReference>
<keyword evidence="2 5" id="KW-0694">RNA-binding</keyword>
<evidence type="ECO:0000259" key="7">
    <source>
        <dbReference type="Pfam" id="PF01386"/>
    </source>
</evidence>
<dbReference type="Pfam" id="PF01386">
    <property type="entry name" value="Ribosomal_L25p"/>
    <property type="match status" value="1"/>
</dbReference>
<proteinExistence type="inferred from homology"/>
<dbReference type="NCBIfam" id="TIGR00731">
    <property type="entry name" value="bL25_bact_ctc"/>
    <property type="match status" value="1"/>
</dbReference>
<dbReference type="InterPro" id="IPR020057">
    <property type="entry name" value="Ribosomal_bL25_b-dom"/>
</dbReference>
<dbReference type="GO" id="GO:0003735">
    <property type="term" value="F:structural constituent of ribosome"/>
    <property type="evidence" value="ECO:0007669"/>
    <property type="project" value="InterPro"/>
</dbReference>
<comment type="similarity">
    <text evidence="5">Belongs to the bacterial ribosomal protein bL25 family. CTC subfamily.</text>
</comment>
<dbReference type="CDD" id="cd00495">
    <property type="entry name" value="Ribosomal_L25_TL5_CTC"/>
    <property type="match status" value="1"/>
</dbReference>
<dbReference type="GO" id="GO:0008097">
    <property type="term" value="F:5S rRNA binding"/>
    <property type="evidence" value="ECO:0007669"/>
    <property type="project" value="InterPro"/>
</dbReference>
<sequence length="218" mass="23089">MSDVKIAAELRTEFGKGAARRLRRSEKVPAVLYGHGTDPVHLSLPGHDTMLAMKTANVLINLDIQGRKSELALPKHVQRDPLKGFIEHVDLLLVKRGEKVTVDIPVVVTGDAAPGTMVSLENTTVSVEAEATHLPESIEVSVDELEEGTQIHAKDLVLASGSTLAADEELLIVNITATPTEADLEAEEPTEEAAEAGAAEEGEEAAAEGGEESSSEES</sequence>
<dbReference type="OrthoDB" id="5242980at2"/>
<dbReference type="RefSeq" id="WP_106536906.1">
    <property type="nucleotide sequence ID" value="NZ_PYGE01000005.1"/>
</dbReference>
<dbReference type="InterPro" id="IPR037121">
    <property type="entry name" value="Ribosomal_bL25_C"/>
</dbReference>
<keyword evidence="1 5" id="KW-0699">rRNA-binding</keyword>
<organism evidence="9 10">
    <name type="scientific">Haloactinopolyspora alba</name>
    <dbReference type="NCBI Taxonomy" id="648780"/>
    <lineage>
        <taxon>Bacteria</taxon>
        <taxon>Bacillati</taxon>
        <taxon>Actinomycetota</taxon>
        <taxon>Actinomycetes</taxon>
        <taxon>Jiangellales</taxon>
        <taxon>Jiangellaceae</taxon>
        <taxon>Haloactinopolyspora</taxon>
    </lineage>
</organism>
<keyword evidence="3 5" id="KW-0689">Ribosomal protein</keyword>
<evidence type="ECO:0000313" key="10">
    <source>
        <dbReference type="Proteomes" id="UP000243528"/>
    </source>
</evidence>